<dbReference type="KEGG" id="cmb:CSW64_09825"/>
<evidence type="ECO:0000256" key="1">
    <source>
        <dbReference type="ARBA" id="ARBA00022729"/>
    </source>
</evidence>
<dbReference type="InterPro" id="IPR003715">
    <property type="entry name" value="Poly_export_N"/>
</dbReference>
<dbReference type="Proteomes" id="UP000228945">
    <property type="component" value="Chromosome"/>
</dbReference>
<dbReference type="Pfam" id="PF02563">
    <property type="entry name" value="Poly_export"/>
    <property type="match status" value="1"/>
</dbReference>
<feature type="signal peptide" evidence="2">
    <location>
        <begin position="1"/>
        <end position="19"/>
    </location>
</feature>
<reference evidence="5 6" key="1">
    <citation type="submission" date="2017-10" db="EMBL/GenBank/DDBJ databases">
        <title>Genome sequence of Caulobacter mirabilis FWC38.</title>
        <authorList>
            <person name="Fiebig A."/>
            <person name="Crosson S."/>
        </authorList>
    </citation>
    <scope>NUCLEOTIDE SEQUENCE [LARGE SCALE GENOMIC DNA]</scope>
    <source>
        <strain evidence="5 6">FWC 38</strain>
    </source>
</reference>
<gene>
    <name evidence="5" type="ORF">CSW64_09825</name>
</gene>
<dbReference type="Gene3D" id="3.10.560.10">
    <property type="entry name" value="Outer membrane lipoprotein wza domain like"/>
    <property type="match status" value="1"/>
</dbReference>
<organism evidence="5 6">
    <name type="scientific">Caulobacter mirabilis</name>
    <dbReference type="NCBI Taxonomy" id="69666"/>
    <lineage>
        <taxon>Bacteria</taxon>
        <taxon>Pseudomonadati</taxon>
        <taxon>Pseudomonadota</taxon>
        <taxon>Alphaproteobacteria</taxon>
        <taxon>Caulobacterales</taxon>
        <taxon>Caulobacteraceae</taxon>
        <taxon>Caulobacter</taxon>
    </lineage>
</organism>
<evidence type="ECO:0000256" key="2">
    <source>
        <dbReference type="SAM" id="SignalP"/>
    </source>
</evidence>
<sequence length="237" mass="25855">MRGAALFSLVLALSTALPAAGPAVARPTQAFPDIGYADWTETEPQYRLYPGDQVDIAVPSAPELSRTGVIVQPDGRVTMPLVDPVMAADRTLPEFQRDLSAAYAAELLRPEVQIQVKAISPLRVFVGGEVGNPGVFEMAGDINSLQAVIQAGGFRPTAKVDRVVIIRRGPDGRAMMRTVNLKQAMRNPNADLVPLRRFDIVYVPRSSVAEAGLWMQQWFRDLSPIQLGFNYAINGRN</sequence>
<evidence type="ECO:0000259" key="3">
    <source>
        <dbReference type="Pfam" id="PF02563"/>
    </source>
</evidence>
<evidence type="ECO:0000259" key="4">
    <source>
        <dbReference type="Pfam" id="PF10531"/>
    </source>
</evidence>
<proteinExistence type="predicted"/>
<evidence type="ECO:0000313" key="6">
    <source>
        <dbReference type="Proteomes" id="UP000228945"/>
    </source>
</evidence>
<dbReference type="OrthoDB" id="197007at2"/>
<dbReference type="PANTHER" id="PTHR33619">
    <property type="entry name" value="POLYSACCHARIDE EXPORT PROTEIN GFCE-RELATED"/>
    <property type="match status" value="1"/>
</dbReference>
<dbReference type="GO" id="GO:0015159">
    <property type="term" value="F:polysaccharide transmembrane transporter activity"/>
    <property type="evidence" value="ECO:0007669"/>
    <property type="project" value="InterPro"/>
</dbReference>
<keyword evidence="6" id="KW-1185">Reference proteome</keyword>
<dbReference type="RefSeq" id="WP_099621943.1">
    <property type="nucleotide sequence ID" value="NZ_CP024201.1"/>
</dbReference>
<feature type="domain" description="Polysaccharide export protein N-terminal" evidence="3">
    <location>
        <begin position="42"/>
        <end position="117"/>
    </location>
</feature>
<dbReference type="AlphaFoldDB" id="A0A2D2AXF1"/>
<evidence type="ECO:0000313" key="5">
    <source>
        <dbReference type="EMBL" id="ATQ42689.1"/>
    </source>
</evidence>
<keyword evidence="1 2" id="KW-0732">Signal</keyword>
<feature type="domain" description="Soluble ligand binding" evidence="4">
    <location>
        <begin position="123"/>
        <end position="177"/>
    </location>
</feature>
<dbReference type="PANTHER" id="PTHR33619:SF3">
    <property type="entry name" value="POLYSACCHARIDE EXPORT PROTEIN GFCE-RELATED"/>
    <property type="match status" value="1"/>
</dbReference>
<feature type="chain" id="PRO_5013776775" evidence="2">
    <location>
        <begin position="20"/>
        <end position="237"/>
    </location>
</feature>
<protein>
    <submittedName>
        <fullName evidence="5">Polysaccharide export protein</fullName>
    </submittedName>
</protein>
<dbReference type="InterPro" id="IPR049712">
    <property type="entry name" value="Poly_export"/>
</dbReference>
<dbReference type="EMBL" id="CP024201">
    <property type="protein sequence ID" value="ATQ42689.1"/>
    <property type="molecule type" value="Genomic_DNA"/>
</dbReference>
<dbReference type="Pfam" id="PF10531">
    <property type="entry name" value="SLBB"/>
    <property type="match status" value="1"/>
</dbReference>
<accession>A0A2D2AXF1</accession>
<dbReference type="InterPro" id="IPR019554">
    <property type="entry name" value="Soluble_ligand-bd"/>
</dbReference>
<name>A0A2D2AXF1_9CAUL</name>